<comment type="caution">
    <text evidence="4">The sequence shown here is derived from an EMBL/GenBank/DDBJ whole genome shotgun (WGS) entry which is preliminary data.</text>
</comment>
<evidence type="ECO:0000313" key="4">
    <source>
        <dbReference type="EMBL" id="CAK9091641.1"/>
    </source>
</evidence>
<feature type="compositionally biased region" description="Basic and acidic residues" evidence="2">
    <location>
        <begin position="517"/>
        <end position="543"/>
    </location>
</feature>
<evidence type="ECO:0000256" key="2">
    <source>
        <dbReference type="SAM" id="MobiDB-lite"/>
    </source>
</evidence>
<protein>
    <recommendedName>
        <fullName evidence="3">Glycosyl transferase family 1 domain-containing protein</fullName>
    </recommendedName>
</protein>
<dbReference type="Proteomes" id="UP001642484">
    <property type="component" value="Unassembled WGS sequence"/>
</dbReference>
<feature type="domain" description="Glycosyl transferase family 1" evidence="3">
    <location>
        <begin position="391"/>
        <end position="486"/>
    </location>
</feature>
<sequence>MGLPLEQMEQVAFQTCPPDHLAFWVGHWSWPGSRRRHEPRERSSLCRNGVPSVQFSTVYDPLIKWGVAYLRAQQSVEVLCNAASPQKGAELLLRRQPDCALLCWQRRSETWPSQNASGGTLMPTQAAKPPSPFGLSKDVGMVSSTGNGRRYAAQALLRSIAQSEDFELTAVLVYDTGLVHADVALGAAIPEGVRPFLVRKHEIPTIGQDISPQMHWPLSIVHGILAKDWKNETGHWALPSEGPQHVTLNIRGGQPVSAWRGSMGQLLGACAGDLAVDVAVSIQSRRTCLELMLRSIRAKKYVAMGHDYNLPFGPWGMEVEPEMLALHRVLIQDSRMTMFCTSQHLVDFVHRFSQGRVKTRLCYCADYGYFDSEDLPLANEPRYVTLISPSPAKGLAILLRLALMLPDVEFLCVSTGWTKTLHEVQLRAHPNVKVVPGSDDLDTVYQQTAVLLMPSLWQESFGLVAVEAQLRGLCVVSTGSYGLKEANFLEELQVTPVTLVHDSRTREMLRGLTLAEAEERLDPGRPRKEGRHGAEGVTADRHS</sequence>
<proteinExistence type="predicted"/>
<evidence type="ECO:0000259" key="3">
    <source>
        <dbReference type="Pfam" id="PF00534"/>
    </source>
</evidence>
<dbReference type="EMBL" id="CAXAMN010024995">
    <property type="protein sequence ID" value="CAK9091641.1"/>
    <property type="molecule type" value="Genomic_DNA"/>
</dbReference>
<gene>
    <name evidence="4" type="ORF">CCMP2556_LOCUS43925</name>
</gene>
<keyword evidence="5" id="KW-1185">Reference proteome</keyword>
<dbReference type="SUPFAM" id="SSF53756">
    <property type="entry name" value="UDP-Glycosyltransferase/glycogen phosphorylase"/>
    <property type="match status" value="1"/>
</dbReference>
<feature type="region of interest" description="Disordered" evidence="2">
    <location>
        <begin position="514"/>
        <end position="543"/>
    </location>
</feature>
<dbReference type="InterPro" id="IPR001296">
    <property type="entry name" value="Glyco_trans_1"/>
</dbReference>
<organism evidence="4 5">
    <name type="scientific">Durusdinium trenchii</name>
    <dbReference type="NCBI Taxonomy" id="1381693"/>
    <lineage>
        <taxon>Eukaryota</taxon>
        <taxon>Sar</taxon>
        <taxon>Alveolata</taxon>
        <taxon>Dinophyceae</taxon>
        <taxon>Suessiales</taxon>
        <taxon>Symbiodiniaceae</taxon>
        <taxon>Durusdinium</taxon>
    </lineage>
</organism>
<dbReference type="Pfam" id="PF00534">
    <property type="entry name" value="Glycos_transf_1"/>
    <property type="match status" value="1"/>
</dbReference>
<keyword evidence="1" id="KW-0808">Transferase</keyword>
<evidence type="ECO:0000256" key="1">
    <source>
        <dbReference type="ARBA" id="ARBA00022676"/>
    </source>
</evidence>
<name>A0ABP0QX16_9DINO</name>
<keyword evidence="1" id="KW-0328">Glycosyltransferase</keyword>
<reference evidence="4 5" key="1">
    <citation type="submission" date="2024-02" db="EMBL/GenBank/DDBJ databases">
        <authorList>
            <person name="Chen Y."/>
            <person name="Shah S."/>
            <person name="Dougan E. K."/>
            <person name="Thang M."/>
            <person name="Chan C."/>
        </authorList>
    </citation>
    <scope>NUCLEOTIDE SEQUENCE [LARGE SCALE GENOMIC DNA]</scope>
</reference>
<accession>A0ABP0QX16</accession>
<dbReference type="Gene3D" id="3.40.50.2000">
    <property type="entry name" value="Glycogen Phosphorylase B"/>
    <property type="match status" value="1"/>
</dbReference>
<evidence type="ECO:0000313" key="5">
    <source>
        <dbReference type="Proteomes" id="UP001642484"/>
    </source>
</evidence>